<dbReference type="InterPro" id="IPR001261">
    <property type="entry name" value="ArgE/DapE_CS"/>
</dbReference>
<dbReference type="GO" id="GO:0008777">
    <property type="term" value="F:acetylornithine deacetylase activity"/>
    <property type="evidence" value="ECO:0007669"/>
    <property type="project" value="TreeGrafter"/>
</dbReference>
<feature type="domain" description="Peptidase M20 dimerisation" evidence="9">
    <location>
        <begin position="256"/>
        <end position="364"/>
    </location>
</feature>
<dbReference type="InterPro" id="IPR011650">
    <property type="entry name" value="Peptidase_M20_dimer"/>
</dbReference>
<keyword evidence="8" id="KW-0482">Metalloprotease</keyword>
<dbReference type="PROSITE" id="PS00759">
    <property type="entry name" value="ARGE_DAPE_CPG2_2"/>
    <property type="match status" value="1"/>
</dbReference>
<organism evidence="10 11">
    <name type="scientific">Formimonas warabiya</name>
    <dbReference type="NCBI Taxonomy" id="1761012"/>
    <lineage>
        <taxon>Bacteria</taxon>
        <taxon>Bacillati</taxon>
        <taxon>Bacillota</taxon>
        <taxon>Clostridia</taxon>
        <taxon>Eubacteriales</taxon>
        <taxon>Peptococcaceae</taxon>
        <taxon>Candidatus Formimonas</taxon>
    </lineage>
</organism>
<dbReference type="GO" id="GO:0008270">
    <property type="term" value="F:zinc ion binding"/>
    <property type="evidence" value="ECO:0007669"/>
    <property type="project" value="InterPro"/>
</dbReference>
<dbReference type="Pfam" id="PF01546">
    <property type="entry name" value="Peptidase_M20"/>
    <property type="match status" value="1"/>
</dbReference>
<dbReference type="Proteomes" id="UP000323521">
    <property type="component" value="Chromosome"/>
</dbReference>
<comment type="cofactor">
    <cofactor evidence="1">
        <name>Zn(2+)</name>
        <dbReference type="ChEBI" id="CHEBI:29105"/>
    </cofactor>
</comment>
<dbReference type="GO" id="GO:0006526">
    <property type="term" value="P:L-arginine biosynthetic process"/>
    <property type="evidence" value="ECO:0007669"/>
    <property type="project" value="TreeGrafter"/>
</dbReference>
<dbReference type="GO" id="GO:0006508">
    <property type="term" value="P:proteolysis"/>
    <property type="evidence" value="ECO:0007669"/>
    <property type="project" value="UniProtKB-KW"/>
</dbReference>
<evidence type="ECO:0000256" key="3">
    <source>
        <dbReference type="ARBA" id="ARBA00022670"/>
    </source>
</evidence>
<evidence type="ECO:0000256" key="5">
    <source>
        <dbReference type="ARBA" id="ARBA00022801"/>
    </source>
</evidence>
<comment type="similarity">
    <text evidence="2">Belongs to the peptidase M20A family.</text>
</comment>
<proteinExistence type="inferred from homology"/>
<accession>A0A3G1L196</accession>
<evidence type="ECO:0000256" key="8">
    <source>
        <dbReference type="ARBA" id="ARBA00023049"/>
    </source>
</evidence>
<dbReference type="PANTHER" id="PTHR43808:SF31">
    <property type="entry name" value="N-ACETYL-L-CITRULLINE DEACETYLASE"/>
    <property type="match status" value="1"/>
</dbReference>
<dbReference type="InterPro" id="IPR002933">
    <property type="entry name" value="Peptidase_M20"/>
</dbReference>
<keyword evidence="11" id="KW-1185">Reference proteome</keyword>
<dbReference type="InterPro" id="IPR036264">
    <property type="entry name" value="Bact_exopeptidase_dim_dom"/>
</dbReference>
<evidence type="ECO:0000256" key="7">
    <source>
        <dbReference type="ARBA" id="ARBA00022997"/>
    </source>
</evidence>
<keyword evidence="7" id="KW-0224">Dipeptidase</keyword>
<evidence type="ECO:0000259" key="9">
    <source>
        <dbReference type="Pfam" id="PF07687"/>
    </source>
</evidence>
<dbReference type="GO" id="GO:0016805">
    <property type="term" value="F:dipeptidase activity"/>
    <property type="evidence" value="ECO:0007669"/>
    <property type="project" value="UniProtKB-KW"/>
</dbReference>
<dbReference type="NCBIfam" id="NF005591">
    <property type="entry name" value="PRK07318.1"/>
    <property type="match status" value="1"/>
</dbReference>
<evidence type="ECO:0000313" key="11">
    <source>
        <dbReference type="Proteomes" id="UP000323521"/>
    </source>
</evidence>
<protein>
    <submittedName>
        <fullName evidence="10">Dipeptidase PepV</fullName>
    </submittedName>
</protein>
<gene>
    <name evidence="10" type="ORF">DCMF_07480</name>
</gene>
<dbReference type="NCBIfam" id="TIGR01887">
    <property type="entry name" value="dipeptidaselike"/>
    <property type="match status" value="1"/>
</dbReference>
<keyword evidence="6" id="KW-0862">Zinc</keyword>
<dbReference type="SUPFAM" id="SSF53187">
    <property type="entry name" value="Zn-dependent exopeptidases"/>
    <property type="match status" value="1"/>
</dbReference>
<dbReference type="Gene3D" id="3.40.630.10">
    <property type="entry name" value="Zn peptidases"/>
    <property type="match status" value="1"/>
</dbReference>
<keyword evidence="3" id="KW-0645">Protease</keyword>
<dbReference type="GO" id="GO:0008237">
    <property type="term" value="F:metallopeptidase activity"/>
    <property type="evidence" value="ECO:0007669"/>
    <property type="project" value="UniProtKB-KW"/>
</dbReference>
<evidence type="ECO:0000256" key="1">
    <source>
        <dbReference type="ARBA" id="ARBA00001947"/>
    </source>
</evidence>
<dbReference type="Pfam" id="PF07687">
    <property type="entry name" value="M20_dimer"/>
    <property type="match status" value="1"/>
</dbReference>
<keyword evidence="4" id="KW-0479">Metal-binding</keyword>
<dbReference type="SUPFAM" id="SSF55031">
    <property type="entry name" value="Bacterial exopeptidase dimerisation domain"/>
    <property type="match status" value="1"/>
</dbReference>
<evidence type="ECO:0000256" key="6">
    <source>
        <dbReference type="ARBA" id="ARBA00022833"/>
    </source>
</evidence>
<dbReference type="KEGG" id="fwa:DCMF_07480"/>
<dbReference type="PANTHER" id="PTHR43808">
    <property type="entry name" value="ACETYLORNITHINE DEACETYLASE"/>
    <property type="match status" value="1"/>
</dbReference>
<dbReference type="InterPro" id="IPR050072">
    <property type="entry name" value="Peptidase_M20A"/>
</dbReference>
<evidence type="ECO:0000313" key="10">
    <source>
        <dbReference type="EMBL" id="ATW28437.1"/>
    </source>
</evidence>
<dbReference type="AlphaFoldDB" id="A0A3G1L196"/>
<dbReference type="EMBL" id="CP017634">
    <property type="protein sequence ID" value="ATW28437.1"/>
    <property type="molecule type" value="Genomic_DNA"/>
</dbReference>
<keyword evidence="5" id="KW-0378">Hydrolase</keyword>
<dbReference type="Gene3D" id="3.30.70.360">
    <property type="match status" value="2"/>
</dbReference>
<sequence length="464" mass="50912">MEKIVDRFQDSLIQSTQDLIRIKSVQGNPEPGMPFGRGPYLALMYVLALADRFGFTTKNVDGYAGHAEYGHGKETVGVLVHVDVVPGGEDWIFPAFAGEIHDGRIYGRGAVDDKGPAVAALYALKAIKESGIKSSKKIRIVFGTDEETSFAGMKYYLSKEPAFDIGFTPDGNFPVINGEKGILVLKLKKQFARPMSGNIKIKSIKGGEAVNQVPDLCTAVLEVVAGQEVLINERVEEFNKKFGNCLKSEQNGKEIVFVMKGESSHASMPEDGINAISLLMLFLNELGVIRDDLGDFIRIYHEKIGLEHHGESICCGFRDALSGKLTLNVGIIDCNTQGVAVTVDIRYPITTKVDQVRDGIWHALEGTGITVEQTDHDPPIYFPEEHFLVRKLLHAYAEATNDHQSGPMIIGGGTYARAAKNMIAFGPVFPGEKELAHQKNEFISIDNLVKITKIYAASLWELAK</sequence>
<name>A0A3G1L196_FORW1</name>
<evidence type="ECO:0000256" key="4">
    <source>
        <dbReference type="ARBA" id="ARBA00022723"/>
    </source>
</evidence>
<dbReference type="InterPro" id="IPR010964">
    <property type="entry name" value="M20A_pepV-rel"/>
</dbReference>
<evidence type="ECO:0000256" key="2">
    <source>
        <dbReference type="ARBA" id="ARBA00006247"/>
    </source>
</evidence>
<reference evidence="10 11" key="1">
    <citation type="submission" date="2016-10" db="EMBL/GenBank/DDBJ databases">
        <title>Complete Genome Sequence of Peptococcaceae strain DCMF.</title>
        <authorList>
            <person name="Edwards R.J."/>
            <person name="Holland S.I."/>
            <person name="Deshpande N.P."/>
            <person name="Wong Y.K."/>
            <person name="Ertan H."/>
            <person name="Manefield M."/>
            <person name="Russell T.L."/>
            <person name="Lee M.J."/>
        </authorList>
    </citation>
    <scope>NUCLEOTIDE SEQUENCE [LARGE SCALE GENOMIC DNA]</scope>
    <source>
        <strain evidence="10 11">DCMF</strain>
    </source>
</reference>